<dbReference type="Proteomes" id="UP000501945">
    <property type="component" value="Chromosome"/>
</dbReference>
<dbReference type="GO" id="GO:0006526">
    <property type="term" value="P:L-arginine biosynthetic process"/>
    <property type="evidence" value="ECO:0007669"/>
    <property type="project" value="TreeGrafter"/>
</dbReference>
<dbReference type="NCBIfam" id="TIGR01887">
    <property type="entry name" value="dipeptidaselike"/>
    <property type="match status" value="1"/>
</dbReference>
<sequence>METKIKALVEENWEDFLNDLAQVIRIPSVQGIAEANCPFGREPKAAVLQALEIAKGYGFETKLVNQAVGYAQFGESRVDQKYLGIIGHLDVVPADESNWDSPPFALSRRNGVLYARGILDNKGPIMSCLFGLKLIKDLGIQPKIPIRILFGSNEEMGSHDMPLYLEKEVPPIFGFTPDCKYPVVYGERGIVNLAIKTTIEDAATVKLGDFRGQMSRSIVPSELSVIFDEQKITALGKSSPSNAPEMGVNSITKLAHELSEILPSGALKTYFSWLDDHLSEEYYGGKLGIGYSDEASRKLIVTPVLIEKIDDQNLLLELAIRYPISVTQDMIITAIKEHLPQKSQVTVTRALKGTNFPIDNPYIKLLSDIYGSVTGLDVKPVTTTGATYARYMPNTVAFGPSFPGQKGIAHKENEYFVEADLKTNLIIYALAIYKLCLSASGNNTRTD</sequence>
<keyword evidence="5 9" id="KW-0378">Hydrolase</keyword>
<keyword evidence="8" id="KW-0482">Metalloprotease</keyword>
<dbReference type="GO" id="GO:0008237">
    <property type="term" value="F:metallopeptidase activity"/>
    <property type="evidence" value="ECO:0007669"/>
    <property type="project" value="UniProtKB-KW"/>
</dbReference>
<dbReference type="InterPro" id="IPR050072">
    <property type="entry name" value="Peptidase_M20A"/>
</dbReference>
<dbReference type="Pfam" id="PF01546">
    <property type="entry name" value="Peptidase_M20"/>
    <property type="match status" value="1"/>
</dbReference>
<protein>
    <submittedName>
        <fullName evidence="9">Sapep family Mn(2+)-dependent dipeptidase</fullName>
        <ecNumber evidence="9">3.4.13.-</ecNumber>
    </submittedName>
</protein>
<dbReference type="EMBL" id="CP047616">
    <property type="protein sequence ID" value="QIW53207.1"/>
    <property type="molecule type" value="Genomic_DNA"/>
</dbReference>
<evidence type="ECO:0000256" key="7">
    <source>
        <dbReference type="ARBA" id="ARBA00022997"/>
    </source>
</evidence>
<dbReference type="SUPFAM" id="SSF53187">
    <property type="entry name" value="Zn-dependent exopeptidases"/>
    <property type="match status" value="1"/>
</dbReference>
<dbReference type="GO" id="GO:0008270">
    <property type="term" value="F:zinc ion binding"/>
    <property type="evidence" value="ECO:0007669"/>
    <property type="project" value="InterPro"/>
</dbReference>
<name>A0A6H0UEC6_9LACT</name>
<evidence type="ECO:0000256" key="8">
    <source>
        <dbReference type="ARBA" id="ARBA00023049"/>
    </source>
</evidence>
<dbReference type="RefSeq" id="WP_167838439.1">
    <property type="nucleotide sequence ID" value="NZ_CP047616.1"/>
</dbReference>
<reference evidence="9 10" key="1">
    <citation type="submission" date="2019-12" db="EMBL/GenBank/DDBJ databases">
        <title>Whole genome sequences of Lactococcus raffinolactis strains isolated from sewage.</title>
        <authorList>
            <person name="Ybazeta G."/>
            <person name="Ross M."/>
            <person name="Brabant-Kirwan D."/>
            <person name="Saleh M."/>
            <person name="Dillon J.A."/>
            <person name="Splinter K."/>
            <person name="Nokhbeh R."/>
        </authorList>
    </citation>
    <scope>NUCLEOTIDE SEQUENCE [LARGE SCALE GENOMIC DNA]</scope>
    <source>
        <strain evidence="9 10">Lr_19_5</strain>
    </source>
</reference>
<dbReference type="GO" id="GO:0006508">
    <property type="term" value="P:proteolysis"/>
    <property type="evidence" value="ECO:0007669"/>
    <property type="project" value="UniProtKB-KW"/>
</dbReference>
<dbReference type="SUPFAM" id="SSF55031">
    <property type="entry name" value="Bacterial exopeptidase dimerisation domain"/>
    <property type="match status" value="1"/>
</dbReference>
<comment type="cofactor">
    <cofactor evidence="1">
        <name>Zn(2+)</name>
        <dbReference type="ChEBI" id="CHEBI:29105"/>
    </cofactor>
</comment>
<keyword evidence="7 9" id="KW-0224">Dipeptidase</keyword>
<evidence type="ECO:0000256" key="5">
    <source>
        <dbReference type="ARBA" id="ARBA00022801"/>
    </source>
</evidence>
<dbReference type="InterPro" id="IPR010964">
    <property type="entry name" value="M20A_pepV-rel"/>
</dbReference>
<dbReference type="InterPro" id="IPR001261">
    <property type="entry name" value="ArgE/DapE_CS"/>
</dbReference>
<proteinExistence type="inferred from homology"/>
<dbReference type="InterPro" id="IPR002933">
    <property type="entry name" value="Peptidase_M20"/>
</dbReference>
<dbReference type="Gene3D" id="3.40.630.10">
    <property type="entry name" value="Zn peptidases"/>
    <property type="match status" value="2"/>
</dbReference>
<dbReference type="GO" id="GO:0016805">
    <property type="term" value="F:dipeptidase activity"/>
    <property type="evidence" value="ECO:0007669"/>
    <property type="project" value="UniProtKB-KW"/>
</dbReference>
<evidence type="ECO:0000256" key="6">
    <source>
        <dbReference type="ARBA" id="ARBA00022833"/>
    </source>
</evidence>
<dbReference type="AlphaFoldDB" id="A0A6H0UEC6"/>
<evidence type="ECO:0000313" key="9">
    <source>
        <dbReference type="EMBL" id="QIW53207.1"/>
    </source>
</evidence>
<gene>
    <name evidence="9" type="ORF">GU336_03025</name>
</gene>
<keyword evidence="3" id="KW-0645">Protease</keyword>
<dbReference type="EC" id="3.4.13.-" evidence="9"/>
<evidence type="ECO:0000256" key="4">
    <source>
        <dbReference type="ARBA" id="ARBA00022723"/>
    </source>
</evidence>
<comment type="similarity">
    <text evidence="2">Belongs to the peptidase M20A family.</text>
</comment>
<keyword evidence="6" id="KW-0862">Zinc</keyword>
<organism evidence="9 10">
    <name type="scientific">Pseudolactococcus raffinolactis</name>
    <dbReference type="NCBI Taxonomy" id="1366"/>
    <lineage>
        <taxon>Bacteria</taxon>
        <taxon>Bacillati</taxon>
        <taxon>Bacillota</taxon>
        <taxon>Bacilli</taxon>
        <taxon>Lactobacillales</taxon>
        <taxon>Streptococcaceae</taxon>
        <taxon>Pseudolactococcus</taxon>
    </lineage>
</organism>
<dbReference type="PROSITE" id="PS00758">
    <property type="entry name" value="ARGE_DAPE_CPG2_1"/>
    <property type="match status" value="1"/>
</dbReference>
<dbReference type="GO" id="GO:0008777">
    <property type="term" value="F:acetylornithine deacetylase activity"/>
    <property type="evidence" value="ECO:0007669"/>
    <property type="project" value="TreeGrafter"/>
</dbReference>
<dbReference type="InterPro" id="IPR036264">
    <property type="entry name" value="Bact_exopeptidase_dim_dom"/>
</dbReference>
<accession>A0A6H0UEC6</accession>
<evidence type="ECO:0000256" key="1">
    <source>
        <dbReference type="ARBA" id="ARBA00001947"/>
    </source>
</evidence>
<evidence type="ECO:0000256" key="3">
    <source>
        <dbReference type="ARBA" id="ARBA00022670"/>
    </source>
</evidence>
<evidence type="ECO:0000313" key="10">
    <source>
        <dbReference type="Proteomes" id="UP000501945"/>
    </source>
</evidence>
<dbReference type="PANTHER" id="PTHR43808:SF31">
    <property type="entry name" value="N-ACETYL-L-CITRULLINE DEACETYLASE"/>
    <property type="match status" value="1"/>
</dbReference>
<evidence type="ECO:0000256" key="2">
    <source>
        <dbReference type="ARBA" id="ARBA00006247"/>
    </source>
</evidence>
<keyword evidence="4" id="KW-0479">Metal-binding</keyword>
<dbReference type="PANTHER" id="PTHR43808">
    <property type="entry name" value="ACETYLORNITHINE DEACETYLASE"/>
    <property type="match status" value="1"/>
</dbReference>